<protein>
    <submittedName>
        <fullName evidence="2">Uncharacterized protein</fullName>
    </submittedName>
</protein>
<sequence>MDKDKIVEERNEQKRAEPPQMTSSAMNKKEKTQNTMVKAGSHGDADIVIPLGLGRRPLSVLGTAP</sequence>
<evidence type="ECO:0000313" key="3">
    <source>
        <dbReference type="Proteomes" id="UP000310108"/>
    </source>
</evidence>
<dbReference type="AlphaFoldDB" id="A0A4U6WZR8"/>
<feature type="compositionally biased region" description="Basic and acidic residues" evidence="1">
    <location>
        <begin position="1"/>
        <end position="17"/>
    </location>
</feature>
<organism evidence="2 3">
    <name type="scientific">Colletotrichum tanaceti</name>
    <dbReference type="NCBI Taxonomy" id="1306861"/>
    <lineage>
        <taxon>Eukaryota</taxon>
        <taxon>Fungi</taxon>
        <taxon>Dikarya</taxon>
        <taxon>Ascomycota</taxon>
        <taxon>Pezizomycotina</taxon>
        <taxon>Sordariomycetes</taxon>
        <taxon>Hypocreomycetidae</taxon>
        <taxon>Glomerellales</taxon>
        <taxon>Glomerellaceae</taxon>
        <taxon>Colletotrichum</taxon>
        <taxon>Colletotrichum destructivum species complex</taxon>
    </lineage>
</organism>
<comment type="caution">
    <text evidence="2">The sequence shown here is derived from an EMBL/GenBank/DDBJ whole genome shotgun (WGS) entry which is preliminary data.</text>
</comment>
<feature type="region of interest" description="Disordered" evidence="1">
    <location>
        <begin position="1"/>
        <end position="65"/>
    </location>
</feature>
<name>A0A4U6WZR8_9PEZI</name>
<keyword evidence="3" id="KW-1185">Reference proteome</keyword>
<dbReference type="EMBL" id="PJEX01001336">
    <property type="protein sequence ID" value="TKW48244.1"/>
    <property type="molecule type" value="Genomic_DNA"/>
</dbReference>
<gene>
    <name evidence="2" type="ORF">CTA1_2764</name>
</gene>
<proteinExistence type="predicted"/>
<evidence type="ECO:0000256" key="1">
    <source>
        <dbReference type="SAM" id="MobiDB-lite"/>
    </source>
</evidence>
<reference evidence="2 3" key="1">
    <citation type="journal article" date="2019" name="PLoS ONE">
        <title>Comparative genome analysis indicates high evolutionary potential of pathogenicity genes in Colletotrichum tanaceti.</title>
        <authorList>
            <person name="Lelwala R.V."/>
            <person name="Korhonen P.K."/>
            <person name="Young N.D."/>
            <person name="Scott J.B."/>
            <person name="Ades P.A."/>
            <person name="Gasser R.B."/>
            <person name="Taylor P.W.J."/>
        </authorList>
    </citation>
    <scope>NUCLEOTIDE SEQUENCE [LARGE SCALE GENOMIC DNA]</scope>
    <source>
        <strain evidence="2">BRIP57314</strain>
    </source>
</reference>
<dbReference type="Proteomes" id="UP000310108">
    <property type="component" value="Unassembled WGS sequence"/>
</dbReference>
<accession>A0A4U6WZR8</accession>
<evidence type="ECO:0000313" key="2">
    <source>
        <dbReference type="EMBL" id="TKW48244.1"/>
    </source>
</evidence>